<dbReference type="Pfam" id="PF01258">
    <property type="entry name" value="zf-dskA_traR"/>
    <property type="match status" value="1"/>
</dbReference>
<dbReference type="OrthoDB" id="962301at2"/>
<dbReference type="InterPro" id="IPR012783">
    <property type="entry name" value="Znf_C4_TraR"/>
</dbReference>
<name>A0A1G7JDS3_9GAMM</name>
<dbReference type="GO" id="GO:1900378">
    <property type="term" value="P:positive regulation of secondary metabolite biosynthetic process"/>
    <property type="evidence" value="ECO:0007669"/>
    <property type="project" value="TreeGrafter"/>
</dbReference>
<dbReference type="PROSITE" id="PS01102">
    <property type="entry name" value="ZF_DKSA_1"/>
    <property type="match status" value="1"/>
</dbReference>
<evidence type="ECO:0000259" key="5">
    <source>
        <dbReference type="Pfam" id="PF01258"/>
    </source>
</evidence>
<feature type="zinc finger region" description="dksA C4-type" evidence="4">
    <location>
        <begin position="38"/>
        <end position="62"/>
    </location>
</feature>
<evidence type="ECO:0000313" key="6">
    <source>
        <dbReference type="EMBL" id="SDF23033.1"/>
    </source>
</evidence>
<dbReference type="PROSITE" id="PS51128">
    <property type="entry name" value="ZF_DKSA_2"/>
    <property type="match status" value="1"/>
</dbReference>
<evidence type="ECO:0000256" key="3">
    <source>
        <dbReference type="ARBA" id="ARBA00022833"/>
    </source>
</evidence>
<dbReference type="PANTHER" id="PTHR38777:SF1">
    <property type="entry name" value="DNAK SUPPRESSOR PROTEIN"/>
    <property type="match status" value="1"/>
</dbReference>
<dbReference type="NCBIfam" id="TIGR02419">
    <property type="entry name" value="C4_traR_proteo"/>
    <property type="match status" value="1"/>
</dbReference>
<dbReference type="STRING" id="640205.SAMN05216381_1083"/>
<dbReference type="InterPro" id="IPR000962">
    <property type="entry name" value="Znf_DskA_TraR"/>
</dbReference>
<dbReference type="Proteomes" id="UP000243378">
    <property type="component" value="Unassembled WGS sequence"/>
</dbReference>
<evidence type="ECO:0000256" key="2">
    <source>
        <dbReference type="ARBA" id="ARBA00022771"/>
    </source>
</evidence>
<dbReference type="EMBL" id="FNBM01000002">
    <property type="protein sequence ID" value="SDF23033.1"/>
    <property type="molecule type" value="Genomic_DNA"/>
</dbReference>
<dbReference type="RefSeq" id="WP_092365588.1">
    <property type="nucleotide sequence ID" value="NZ_FNBM01000002.1"/>
</dbReference>
<accession>A0A1G7JDS3</accession>
<keyword evidence="3" id="KW-0862">Zinc</keyword>
<evidence type="ECO:0000256" key="1">
    <source>
        <dbReference type="ARBA" id="ARBA00022723"/>
    </source>
</evidence>
<gene>
    <name evidence="6" type="ORF">SAMN05216381_1083</name>
</gene>
<dbReference type="AlphaFoldDB" id="A0A1G7JDS3"/>
<dbReference type="PANTHER" id="PTHR38777">
    <property type="entry name" value="FELS-2 PROPHAGE PROTEIN"/>
    <property type="match status" value="1"/>
</dbReference>
<feature type="domain" description="Zinc finger DksA/TraR C4-type" evidence="5">
    <location>
        <begin position="36"/>
        <end position="67"/>
    </location>
</feature>
<organism evidence="6 7">
    <name type="scientific">Phytopseudomonas seleniipraecipitans</name>
    <dbReference type="NCBI Taxonomy" id="640205"/>
    <lineage>
        <taxon>Bacteria</taxon>
        <taxon>Pseudomonadati</taxon>
        <taxon>Pseudomonadota</taxon>
        <taxon>Gammaproteobacteria</taxon>
        <taxon>Pseudomonadales</taxon>
        <taxon>Pseudomonadaceae</taxon>
        <taxon>Phytopseudomonas</taxon>
    </lineage>
</organism>
<dbReference type="InterPro" id="IPR020458">
    <property type="entry name" value="Znf_DskA_TraR_CS"/>
</dbReference>
<evidence type="ECO:0000313" key="7">
    <source>
        <dbReference type="Proteomes" id="UP000243378"/>
    </source>
</evidence>
<sequence>MADDLDLASEREEQMRAGAILALQRKQAPAYTISAEYCDDCGVAIPAARRLAVPGCERCVYCQARREVRRA</sequence>
<dbReference type="GO" id="GO:0008270">
    <property type="term" value="F:zinc ion binding"/>
    <property type="evidence" value="ECO:0007669"/>
    <property type="project" value="UniProtKB-KW"/>
</dbReference>
<dbReference type="SUPFAM" id="SSF57716">
    <property type="entry name" value="Glucocorticoid receptor-like (DNA-binding domain)"/>
    <property type="match status" value="1"/>
</dbReference>
<keyword evidence="2" id="KW-0863">Zinc-finger</keyword>
<reference evidence="6 7" key="1">
    <citation type="submission" date="2016-10" db="EMBL/GenBank/DDBJ databases">
        <authorList>
            <person name="de Groot N.N."/>
        </authorList>
    </citation>
    <scope>NUCLEOTIDE SEQUENCE [LARGE SCALE GENOMIC DNA]</scope>
    <source>
        <strain evidence="6 7">LMG 25475</strain>
    </source>
</reference>
<keyword evidence="1" id="KW-0479">Metal-binding</keyword>
<proteinExistence type="predicted"/>
<dbReference type="Gene3D" id="1.20.120.910">
    <property type="entry name" value="DksA, coiled-coil domain"/>
    <property type="match status" value="1"/>
</dbReference>
<protein>
    <submittedName>
        <fullName evidence="6">Transcriptional regulator, TraR/DksA family</fullName>
    </submittedName>
</protein>
<evidence type="ECO:0000256" key="4">
    <source>
        <dbReference type="PROSITE-ProRule" id="PRU00510"/>
    </source>
</evidence>